<dbReference type="CDD" id="cd01448">
    <property type="entry name" value="TST_Repeat_1"/>
    <property type="match status" value="1"/>
</dbReference>
<dbReference type="PROSITE" id="PS50206">
    <property type="entry name" value="RHODANESE_3"/>
    <property type="match status" value="2"/>
</dbReference>
<comment type="catalytic activity">
    <reaction evidence="3">
        <text>thiosulfate + hydrogen cyanide = thiocyanate + sulfite + 2 H(+)</text>
        <dbReference type="Rhea" id="RHEA:16881"/>
        <dbReference type="ChEBI" id="CHEBI:15378"/>
        <dbReference type="ChEBI" id="CHEBI:17359"/>
        <dbReference type="ChEBI" id="CHEBI:18022"/>
        <dbReference type="ChEBI" id="CHEBI:18407"/>
        <dbReference type="ChEBI" id="CHEBI:33542"/>
        <dbReference type="EC" id="2.8.1.1"/>
    </reaction>
</comment>
<evidence type="ECO:0000256" key="2">
    <source>
        <dbReference type="ARBA" id="ARBA00022737"/>
    </source>
</evidence>
<dbReference type="InterPro" id="IPR001763">
    <property type="entry name" value="Rhodanese-like_dom"/>
</dbReference>
<dbReference type="KEGG" id="pprt:ET464_05455"/>
<dbReference type="Gene3D" id="3.40.250.10">
    <property type="entry name" value="Rhodanese-like domain"/>
    <property type="match status" value="2"/>
</dbReference>
<accession>A0A4P6EUU8</accession>
<name>A0A4P6EUU8_9BACL</name>
<reference evidence="5 6" key="1">
    <citation type="submission" date="2019-01" db="EMBL/GenBank/DDBJ databases">
        <title>Genome sequencing of strain FW100M-2.</title>
        <authorList>
            <person name="Heo J."/>
            <person name="Kim S.-J."/>
            <person name="Kim J.-S."/>
            <person name="Hong S.-B."/>
            <person name="Kwon S.-W."/>
        </authorList>
    </citation>
    <scope>NUCLEOTIDE SEQUENCE [LARGE SCALE GENOMIC DNA]</scope>
    <source>
        <strain evidence="5 6">FW100M-2</strain>
    </source>
</reference>
<evidence type="ECO:0000259" key="4">
    <source>
        <dbReference type="PROSITE" id="PS50206"/>
    </source>
</evidence>
<feature type="domain" description="Rhodanese" evidence="4">
    <location>
        <begin position="169"/>
        <end position="279"/>
    </location>
</feature>
<organism evidence="5 6">
    <name type="scientific">Paenibacillus protaetiae</name>
    <dbReference type="NCBI Taxonomy" id="2509456"/>
    <lineage>
        <taxon>Bacteria</taxon>
        <taxon>Bacillati</taxon>
        <taxon>Bacillota</taxon>
        <taxon>Bacilli</taxon>
        <taxon>Bacillales</taxon>
        <taxon>Paenibacillaceae</taxon>
        <taxon>Paenibacillus</taxon>
    </lineage>
</organism>
<dbReference type="RefSeq" id="WP_129438935.1">
    <property type="nucleotide sequence ID" value="NZ_CP035492.1"/>
</dbReference>
<sequence length="284" mass="30319">MVKFISVNELKERLSGGQQSYVLADCRFLLNDPAAGEAVYAAGHIPGAVYVHLERDLSGPKRPDGAGGRHPLPDPSKLAVRLGSLGIGNGTTVIAYDDQGGAYAARLMWLLQWLGHDGERLIAAGGFAAWQASGGESSAAVPSPAAVQFTPHVQEGLAVDAAYVRERIGRSDVTIIDSREAPRYRGEIEPIDPKAGHVPSAINRFWKEGFDEDGMLKPARSQLERFAGLAADDEIIVYCGSGVTATPNFFALQSAGFTNVKLYAGSWSDWISYEGNAVATGEEE</sequence>
<evidence type="ECO:0000313" key="5">
    <source>
        <dbReference type="EMBL" id="QAY65913.1"/>
    </source>
</evidence>
<dbReference type="OrthoDB" id="9770030at2"/>
<keyword evidence="2" id="KW-0677">Repeat</keyword>
<dbReference type="PANTHER" id="PTHR43855">
    <property type="entry name" value="THIOSULFATE SULFURTRANSFERASE"/>
    <property type="match status" value="1"/>
</dbReference>
<dbReference type="PROSITE" id="PS00380">
    <property type="entry name" value="RHODANESE_1"/>
    <property type="match status" value="1"/>
</dbReference>
<evidence type="ECO:0000256" key="3">
    <source>
        <dbReference type="ARBA" id="ARBA00047549"/>
    </source>
</evidence>
<dbReference type="InterPro" id="IPR001307">
    <property type="entry name" value="Thiosulphate_STrfase_CS"/>
</dbReference>
<keyword evidence="5" id="KW-0808">Transferase</keyword>
<evidence type="ECO:0000313" key="6">
    <source>
        <dbReference type="Proteomes" id="UP000293568"/>
    </source>
</evidence>
<dbReference type="GO" id="GO:0004792">
    <property type="term" value="F:thiosulfate-cyanide sulfurtransferase activity"/>
    <property type="evidence" value="ECO:0007669"/>
    <property type="project" value="UniProtKB-EC"/>
</dbReference>
<protein>
    <recommendedName>
        <fullName evidence="1">thiosulfate sulfurtransferase</fullName>
        <ecNumber evidence="1">2.8.1.1</ecNumber>
    </recommendedName>
</protein>
<dbReference type="SMART" id="SM00450">
    <property type="entry name" value="RHOD"/>
    <property type="match status" value="2"/>
</dbReference>
<evidence type="ECO:0000256" key="1">
    <source>
        <dbReference type="ARBA" id="ARBA00012245"/>
    </source>
</evidence>
<dbReference type="CDD" id="cd01449">
    <property type="entry name" value="TST_Repeat_2"/>
    <property type="match status" value="1"/>
</dbReference>
<proteinExistence type="predicted"/>
<dbReference type="EMBL" id="CP035492">
    <property type="protein sequence ID" value="QAY65913.1"/>
    <property type="molecule type" value="Genomic_DNA"/>
</dbReference>
<dbReference type="AlphaFoldDB" id="A0A4P6EUU8"/>
<gene>
    <name evidence="5" type="ORF">ET464_05455</name>
</gene>
<dbReference type="EC" id="2.8.1.1" evidence="1"/>
<keyword evidence="6" id="KW-1185">Reference proteome</keyword>
<dbReference type="Pfam" id="PF00581">
    <property type="entry name" value="Rhodanese"/>
    <property type="match status" value="2"/>
</dbReference>
<dbReference type="PANTHER" id="PTHR43855:SF1">
    <property type="entry name" value="THIOSULFATE SULFURTRANSFERASE"/>
    <property type="match status" value="1"/>
</dbReference>
<dbReference type="Proteomes" id="UP000293568">
    <property type="component" value="Chromosome"/>
</dbReference>
<dbReference type="SUPFAM" id="SSF52821">
    <property type="entry name" value="Rhodanese/Cell cycle control phosphatase"/>
    <property type="match status" value="2"/>
</dbReference>
<dbReference type="InterPro" id="IPR051126">
    <property type="entry name" value="Thiosulfate_sulfurtransferase"/>
</dbReference>
<dbReference type="InterPro" id="IPR036873">
    <property type="entry name" value="Rhodanese-like_dom_sf"/>
</dbReference>
<feature type="domain" description="Rhodanese" evidence="4">
    <location>
        <begin position="17"/>
        <end position="139"/>
    </location>
</feature>